<dbReference type="InterPro" id="IPR029058">
    <property type="entry name" value="AB_hydrolase_fold"/>
</dbReference>
<dbReference type="EMBL" id="JAAATY010000022">
    <property type="protein sequence ID" value="NRN68790.1"/>
    <property type="molecule type" value="Genomic_DNA"/>
</dbReference>
<keyword evidence="3" id="KW-1185">Reference proteome</keyword>
<dbReference type="InterPro" id="IPR000073">
    <property type="entry name" value="AB_hydrolase_1"/>
</dbReference>
<dbReference type="Gene3D" id="3.40.50.1820">
    <property type="entry name" value="alpha/beta hydrolase"/>
    <property type="match status" value="1"/>
</dbReference>
<evidence type="ECO:0000313" key="2">
    <source>
        <dbReference type="EMBL" id="NRN68790.1"/>
    </source>
</evidence>
<comment type="caution">
    <text evidence="2">The sequence shown here is derived from an EMBL/GenBank/DDBJ whole genome shotgun (WGS) entry which is preliminary data.</text>
</comment>
<protein>
    <submittedName>
        <fullName evidence="2">Pimeloyl-ACP methyl ester carboxylesterase</fullName>
    </submittedName>
</protein>
<gene>
    <name evidence="2" type="ORF">GC106_60370</name>
</gene>
<dbReference type="SUPFAM" id="SSF53474">
    <property type="entry name" value="alpha/beta-Hydrolases"/>
    <property type="match status" value="1"/>
</dbReference>
<dbReference type="PANTHER" id="PTHR43433">
    <property type="entry name" value="HYDROLASE, ALPHA/BETA FOLD FAMILY PROTEIN"/>
    <property type="match status" value="1"/>
</dbReference>
<name>A0ABX2FDE7_9PSEU</name>
<proteinExistence type="predicted"/>
<organism evidence="2 3">
    <name type="scientific">Kibdelosporangium persicum</name>
    <dbReference type="NCBI Taxonomy" id="2698649"/>
    <lineage>
        <taxon>Bacteria</taxon>
        <taxon>Bacillati</taxon>
        <taxon>Actinomycetota</taxon>
        <taxon>Actinomycetes</taxon>
        <taxon>Pseudonocardiales</taxon>
        <taxon>Pseudonocardiaceae</taxon>
        <taxon>Kibdelosporangium</taxon>
    </lineage>
</organism>
<reference evidence="2 3" key="1">
    <citation type="submission" date="2020-01" db="EMBL/GenBank/DDBJ databases">
        <title>Kibdelosporangium persica a novel Actinomycetes from a hot desert in Iran.</title>
        <authorList>
            <person name="Safaei N."/>
            <person name="Zaburannyi N."/>
            <person name="Mueller R."/>
            <person name="Wink J."/>
        </authorList>
    </citation>
    <scope>NUCLEOTIDE SEQUENCE [LARGE SCALE GENOMIC DNA]</scope>
    <source>
        <strain evidence="2 3">4NS15</strain>
    </source>
</reference>
<evidence type="ECO:0000259" key="1">
    <source>
        <dbReference type="Pfam" id="PF12697"/>
    </source>
</evidence>
<feature type="domain" description="AB hydrolase-1" evidence="1">
    <location>
        <begin position="22"/>
        <end position="245"/>
    </location>
</feature>
<dbReference type="PANTHER" id="PTHR43433:SF5">
    <property type="entry name" value="AB HYDROLASE-1 DOMAIN-CONTAINING PROTEIN"/>
    <property type="match status" value="1"/>
</dbReference>
<dbReference type="RefSeq" id="WP_173138303.1">
    <property type="nucleotide sequence ID" value="NZ_CBCSGW010000064.1"/>
</dbReference>
<sequence length="261" mass="27990">MNVRSHDGTQIAYELLGTGQPLLLVAGALQGRAGHRPWAEELARHFTVISYDRRGRGDSEDTPPYAVDREVEDLAALIAACGGTASVYGHSSGAALVMHAAARGLPIDKIVLHEPPFGDGSDEERQREDKEAAHIADLLAQGRNADAVKTFYAPIGMPPEILDHMANDPAIQANAPTILYDPYAVMSPRSRNGMTPVEQARGITTQALVLAGDASPPWMIDASRQIGEALPNGRFRLLEGQQHVVPPDVLTPVLTGFLLGR</sequence>
<dbReference type="Pfam" id="PF12697">
    <property type="entry name" value="Abhydrolase_6"/>
    <property type="match status" value="1"/>
</dbReference>
<dbReference type="Proteomes" id="UP000763557">
    <property type="component" value="Unassembled WGS sequence"/>
</dbReference>
<accession>A0ABX2FDE7</accession>
<evidence type="ECO:0000313" key="3">
    <source>
        <dbReference type="Proteomes" id="UP000763557"/>
    </source>
</evidence>
<dbReference type="InterPro" id="IPR050471">
    <property type="entry name" value="AB_hydrolase"/>
</dbReference>